<dbReference type="InterPro" id="IPR036811">
    <property type="entry name" value="Ubol_cytC_Rdtase_hinge_dom_sf"/>
</dbReference>
<evidence type="ECO:0000256" key="6">
    <source>
        <dbReference type="ARBA" id="ARBA00022982"/>
    </source>
</evidence>
<evidence type="ECO:0000256" key="4">
    <source>
        <dbReference type="ARBA" id="ARBA00022660"/>
    </source>
</evidence>
<comment type="subcellular location">
    <subcellularLocation>
        <location evidence="1">Mitochondrion inner membrane</location>
        <topology evidence="1">Peripheral membrane protein</topology>
        <orientation evidence="1">Intermembrane side</orientation>
    </subcellularLocation>
</comment>
<protein>
    <recommendedName>
        <fullName evidence="11">Complex III subunit VI</fullName>
    </recommendedName>
    <alternativeName>
        <fullName evidence="10">Mitochondrial hinge protein</fullName>
    </alternativeName>
</protein>
<evidence type="ECO:0000256" key="3">
    <source>
        <dbReference type="ARBA" id="ARBA00022448"/>
    </source>
</evidence>
<gene>
    <name evidence="13" type="ORF">CB5_LOCUS20018</name>
</gene>
<keyword evidence="5" id="KW-0999">Mitochondrion inner membrane</keyword>
<evidence type="ECO:0000259" key="12">
    <source>
        <dbReference type="Pfam" id="PF02320"/>
    </source>
</evidence>
<evidence type="ECO:0000256" key="2">
    <source>
        <dbReference type="ARBA" id="ARBA00006498"/>
    </source>
</evidence>
<dbReference type="InterPro" id="IPR023184">
    <property type="entry name" value="Ubol_cytC_Rdtase_hinge_dom"/>
</dbReference>
<dbReference type="InterPro" id="IPR003422">
    <property type="entry name" value="Cyt_b-c1_6"/>
</dbReference>
<dbReference type="GO" id="GO:0005743">
    <property type="term" value="C:mitochondrial inner membrane"/>
    <property type="evidence" value="ECO:0007669"/>
    <property type="project" value="UniProtKB-SubCell"/>
</dbReference>
<evidence type="ECO:0000256" key="8">
    <source>
        <dbReference type="ARBA" id="ARBA00023136"/>
    </source>
</evidence>
<dbReference type="AlphaFoldDB" id="A0A6V7Q1K8"/>
<dbReference type="EMBL" id="LR862131">
    <property type="protein sequence ID" value="CAD1836807.1"/>
    <property type="molecule type" value="Genomic_DNA"/>
</dbReference>
<keyword evidence="8" id="KW-0472">Membrane</keyword>
<dbReference type="Gene3D" id="1.10.287.20">
    <property type="entry name" value="Ubiquinol-cytochrome C reductase hinge domain"/>
    <property type="match status" value="1"/>
</dbReference>
<organism evidence="13">
    <name type="scientific">Ananas comosus var. bracteatus</name>
    <name type="common">red pineapple</name>
    <dbReference type="NCBI Taxonomy" id="296719"/>
    <lineage>
        <taxon>Eukaryota</taxon>
        <taxon>Viridiplantae</taxon>
        <taxon>Streptophyta</taxon>
        <taxon>Embryophyta</taxon>
        <taxon>Tracheophyta</taxon>
        <taxon>Spermatophyta</taxon>
        <taxon>Magnoliopsida</taxon>
        <taxon>Liliopsida</taxon>
        <taxon>Poales</taxon>
        <taxon>Bromeliaceae</taxon>
        <taxon>Bromelioideae</taxon>
        <taxon>Ananas</taxon>
    </lineage>
</organism>
<dbReference type="Pfam" id="PF02320">
    <property type="entry name" value="UCR_hinge"/>
    <property type="match status" value="1"/>
</dbReference>
<evidence type="ECO:0000256" key="7">
    <source>
        <dbReference type="ARBA" id="ARBA00023128"/>
    </source>
</evidence>
<reference evidence="13" key="1">
    <citation type="submission" date="2020-07" db="EMBL/GenBank/DDBJ databases">
        <authorList>
            <person name="Lin J."/>
        </authorList>
    </citation>
    <scope>NUCLEOTIDE SEQUENCE</scope>
</reference>
<keyword evidence="6" id="KW-0249">Electron transport</keyword>
<accession>A0A6V7Q1K8</accession>
<name>A0A6V7Q1K8_ANACO</name>
<keyword evidence="7" id="KW-0496">Mitochondrion</keyword>
<proteinExistence type="inferred from homology"/>
<feature type="domain" description="Ubiquinol-cytochrome C reductase hinge" evidence="12">
    <location>
        <begin position="112"/>
        <end position="173"/>
    </location>
</feature>
<dbReference type="FunFam" id="1.10.287.20:FF:000001">
    <property type="entry name" value="Cytochrome b-c1 complex subunit 6"/>
    <property type="match status" value="1"/>
</dbReference>
<keyword evidence="4" id="KW-0679">Respiratory chain</keyword>
<evidence type="ECO:0000256" key="11">
    <source>
        <dbReference type="ARBA" id="ARBA00076110"/>
    </source>
</evidence>
<sequence>MMRLGLGLGFWRGKWSGWELGEKKGGICKEGEWGIQRLRSKATTPRNFAERLHDRNHLAPSRVLSLSLSLSLSPDNPHLLRILTFRSRDPKGGISERHLPHLSFMADEEVVDPKLYLEERCKPKCVKPLYEYRECVKRVENDDTGHKHCTGQYFDYWRCIDKCVAVKLFEKLK</sequence>
<comment type="similarity">
    <text evidence="2">Belongs to the UQCRH/QCR6 family.</text>
</comment>
<dbReference type="GO" id="GO:0006122">
    <property type="term" value="P:mitochondrial electron transport, ubiquinol to cytochrome c"/>
    <property type="evidence" value="ECO:0007669"/>
    <property type="project" value="InterPro"/>
</dbReference>
<evidence type="ECO:0000256" key="9">
    <source>
        <dbReference type="ARBA" id="ARBA00023157"/>
    </source>
</evidence>
<evidence type="ECO:0000313" key="13">
    <source>
        <dbReference type="EMBL" id="CAD1836807.1"/>
    </source>
</evidence>
<dbReference type="PANTHER" id="PTHR15336">
    <property type="entry name" value="UBIQUINOL-CYTOCHROME C REDUCTASE COMPLEX 7.8 KDA PROTEIN"/>
    <property type="match status" value="1"/>
</dbReference>
<dbReference type="SUPFAM" id="SSF81531">
    <property type="entry name" value="Non-heme 11 kDa protein of cytochrome bc1 complex (Ubiquinol-cytochrome c reductase)"/>
    <property type="match status" value="1"/>
</dbReference>
<dbReference type="PANTHER" id="PTHR15336:SF0">
    <property type="entry name" value="CYTOCHROME B-C1 COMPLEX SUBUNIT 6, MITOCHONDRIAL"/>
    <property type="match status" value="1"/>
</dbReference>
<keyword evidence="3" id="KW-0813">Transport</keyword>
<evidence type="ECO:0000256" key="10">
    <source>
        <dbReference type="ARBA" id="ARBA00044364"/>
    </source>
</evidence>
<evidence type="ECO:0000256" key="5">
    <source>
        <dbReference type="ARBA" id="ARBA00022792"/>
    </source>
</evidence>
<evidence type="ECO:0000256" key="1">
    <source>
        <dbReference type="ARBA" id="ARBA00004137"/>
    </source>
</evidence>
<keyword evidence="9" id="KW-1015">Disulfide bond</keyword>